<organism evidence="2 3">
    <name type="scientific">Oligosphaera ethanolica</name>
    <dbReference type="NCBI Taxonomy" id="760260"/>
    <lineage>
        <taxon>Bacteria</taxon>
        <taxon>Pseudomonadati</taxon>
        <taxon>Lentisphaerota</taxon>
        <taxon>Oligosphaeria</taxon>
        <taxon>Oligosphaerales</taxon>
        <taxon>Oligosphaeraceae</taxon>
        <taxon>Oligosphaera</taxon>
    </lineage>
</organism>
<dbReference type="Proteomes" id="UP001238163">
    <property type="component" value="Unassembled WGS sequence"/>
</dbReference>
<evidence type="ECO:0000313" key="2">
    <source>
        <dbReference type="EMBL" id="MDQ0289491.1"/>
    </source>
</evidence>
<dbReference type="Pfam" id="PF10543">
    <property type="entry name" value="ORF6N"/>
    <property type="match status" value="1"/>
</dbReference>
<gene>
    <name evidence="2" type="ORF">J3R75_001598</name>
</gene>
<protein>
    <recommendedName>
        <fullName evidence="1">KilA-N DNA-binding domain-containing protein</fullName>
    </recommendedName>
</protein>
<proteinExistence type="predicted"/>
<reference evidence="2" key="1">
    <citation type="submission" date="2023-07" db="EMBL/GenBank/DDBJ databases">
        <title>Genomic Encyclopedia of Type Strains, Phase IV (KMG-IV): sequencing the most valuable type-strain genomes for metagenomic binning, comparative biology and taxonomic classification.</title>
        <authorList>
            <person name="Goeker M."/>
        </authorList>
    </citation>
    <scope>NUCLEOTIDE SEQUENCE</scope>
    <source>
        <strain evidence="2">DSM 24202</strain>
    </source>
</reference>
<evidence type="ECO:0000259" key="1">
    <source>
        <dbReference type="Pfam" id="PF10543"/>
    </source>
</evidence>
<dbReference type="SUPFAM" id="SSF56024">
    <property type="entry name" value="Phospholipase D/nuclease"/>
    <property type="match status" value="1"/>
</dbReference>
<dbReference type="InterPro" id="IPR018873">
    <property type="entry name" value="KilA-N_DNA-bd_domain"/>
</dbReference>
<feature type="domain" description="KilA-N DNA-binding" evidence="1">
    <location>
        <begin position="19"/>
        <end position="103"/>
    </location>
</feature>
<dbReference type="EMBL" id="JAUSVL010000001">
    <property type="protein sequence ID" value="MDQ0289491.1"/>
    <property type="molecule type" value="Genomic_DNA"/>
</dbReference>
<sequence>MVNRNIAVITPQEENIRRQIYTVRDVQIMIDHDLAVLFGVETKAINQAAKRNLSRFPAEFRFQLTENEKNELVTSCDRFKSLKHSSTLPYVFTEQGVAMLSAVLRSRTAIEISISIINAFVAMRRFLVAHEPLLQRLDTLEKRQIGHEMVTDARFEQVFAALDAKRQQPEQGVFFDGQVFDAYRFVSDLLRQAQKSIVLIDNYVDDSVLTLLAKRQTGVSVIVLTRSISKTLALDLEKHNAQYPPVAIREFADSHDRFLILDGNVVYHLGASLKDLGKKWFAFAKMDAGALSVMERVAAILKKCHA</sequence>
<accession>A0AAE3VFT3</accession>
<keyword evidence="3" id="KW-1185">Reference proteome</keyword>
<dbReference type="RefSeq" id="WP_307260921.1">
    <property type="nucleotide sequence ID" value="NZ_JAUSVL010000001.1"/>
</dbReference>
<evidence type="ECO:0000313" key="3">
    <source>
        <dbReference type="Proteomes" id="UP001238163"/>
    </source>
</evidence>
<dbReference type="AlphaFoldDB" id="A0AAE3VFT3"/>
<comment type="caution">
    <text evidence="2">The sequence shown here is derived from an EMBL/GenBank/DDBJ whole genome shotgun (WGS) entry which is preliminary data.</text>
</comment>
<name>A0AAE3VFT3_9BACT</name>